<dbReference type="EMBL" id="CP003360">
    <property type="protein sequence ID" value="AFM23355.1"/>
    <property type="molecule type" value="Genomic_DNA"/>
</dbReference>
<reference evidence="2" key="1">
    <citation type="submission" date="2012-06" db="EMBL/GenBank/DDBJ databases">
        <title>Complete sequence of chromosome of Desulfomonile tiedjei DSM 6799.</title>
        <authorList>
            <person name="Lucas S."/>
            <person name="Copeland A."/>
            <person name="Lapidus A."/>
            <person name="Glavina del Rio T."/>
            <person name="Dalin E."/>
            <person name="Tice H."/>
            <person name="Bruce D."/>
            <person name="Goodwin L."/>
            <person name="Pitluck S."/>
            <person name="Peters L."/>
            <person name="Ovchinnikova G."/>
            <person name="Zeytun A."/>
            <person name="Lu M."/>
            <person name="Kyrpides N."/>
            <person name="Mavromatis K."/>
            <person name="Ivanova N."/>
            <person name="Brettin T."/>
            <person name="Detter J.C."/>
            <person name="Han C."/>
            <person name="Larimer F."/>
            <person name="Land M."/>
            <person name="Hauser L."/>
            <person name="Markowitz V."/>
            <person name="Cheng J.-F."/>
            <person name="Hugenholtz P."/>
            <person name="Woyke T."/>
            <person name="Wu D."/>
            <person name="Spring S."/>
            <person name="Schroeder M."/>
            <person name="Brambilla E."/>
            <person name="Klenk H.-P."/>
            <person name="Eisen J.A."/>
        </authorList>
    </citation>
    <scope>NUCLEOTIDE SEQUENCE [LARGE SCALE GENOMIC DNA]</scope>
    <source>
        <strain evidence="2">ATCC 49306 / DSM 6799 / DCB-1</strain>
    </source>
</reference>
<accession>I4C1B4</accession>
<sequence>MSTTKIGIFWPGDYRSKPNELALPIAEEPYAEG</sequence>
<dbReference type="AlphaFoldDB" id="I4C1B4"/>
<keyword evidence="2" id="KW-1185">Reference proteome</keyword>
<dbReference type="KEGG" id="dti:Desti_0628"/>
<gene>
    <name evidence="1" type="ordered locus">Desti_0628</name>
</gene>
<dbReference type="Proteomes" id="UP000006055">
    <property type="component" value="Chromosome"/>
</dbReference>
<evidence type="ECO:0000313" key="2">
    <source>
        <dbReference type="Proteomes" id="UP000006055"/>
    </source>
</evidence>
<evidence type="ECO:0000313" key="1">
    <source>
        <dbReference type="EMBL" id="AFM23355.1"/>
    </source>
</evidence>
<protein>
    <submittedName>
        <fullName evidence="1">Uncharacterized protein</fullName>
    </submittedName>
</protein>
<proteinExistence type="predicted"/>
<dbReference type="STRING" id="706587.Desti_0628"/>
<organism evidence="1 2">
    <name type="scientific">Desulfomonile tiedjei (strain ATCC 49306 / DSM 6799 / DCB-1)</name>
    <dbReference type="NCBI Taxonomy" id="706587"/>
    <lineage>
        <taxon>Bacteria</taxon>
        <taxon>Pseudomonadati</taxon>
        <taxon>Thermodesulfobacteriota</taxon>
        <taxon>Desulfomonilia</taxon>
        <taxon>Desulfomonilales</taxon>
        <taxon>Desulfomonilaceae</taxon>
        <taxon>Desulfomonile</taxon>
    </lineage>
</organism>
<name>I4C1B4_DESTA</name>
<dbReference type="HOGENOM" id="CLU_3381562_0_0_7"/>